<keyword evidence="11 16" id="KW-0472">Membrane</keyword>
<evidence type="ECO:0000256" key="4">
    <source>
        <dbReference type="ARBA" id="ARBA00019692"/>
    </source>
</evidence>
<evidence type="ECO:0000313" key="18">
    <source>
        <dbReference type="EMBL" id="SEE28209.1"/>
    </source>
</evidence>
<evidence type="ECO:0000256" key="6">
    <source>
        <dbReference type="ARBA" id="ARBA00022519"/>
    </source>
</evidence>
<sequence length="356" mass="38741">MALSLRSTVALLLLAGSVAGLTLYWQWPATAVAVAPAAAVTVTTPLAAAPSPLLPVAKPDTAAASAPASLPGLQGTDVDGELKADSAGNLQLNLALRDYLDYFLSAADQAGLETVVEVMLADARGRLPEPALGQFIGLLGDYMDYKRASLALLQQPLSSAQQSPPDGQLVALQRAFEQLAQLRRAHFSSAATEALFGAEEAYGRYTLDNLALMARDDLSEHGKTLAQERLRAQLPEAMRASEERQIQAQALQAQTDKLWQEGASEEQVRQLLALTYDPPTVERLLSEQRNERAWQQRYATYQQELAALQGNGLSAADQQQEQQRLRQRLFSAEDQHRVETYDAIAAKQQDNQPPEL</sequence>
<protein>
    <recommendedName>
        <fullName evidence="4 16">Lipase chaperone</fullName>
    </recommendedName>
    <alternativeName>
        <fullName evidence="16">Lipase activator protein</fullName>
    </alternativeName>
    <alternativeName>
        <fullName evidence="15 16">Lipase foldase</fullName>
    </alternativeName>
    <alternativeName>
        <fullName evidence="13 16">Lipase helper protein</fullName>
    </alternativeName>
    <alternativeName>
        <fullName evidence="14 16">Lipase modulator</fullName>
    </alternativeName>
</protein>
<name>A0A1H5HJL6_PSEAG</name>
<evidence type="ECO:0000256" key="7">
    <source>
        <dbReference type="ARBA" id="ARBA00022692"/>
    </source>
</evidence>
<evidence type="ECO:0000256" key="14">
    <source>
        <dbReference type="ARBA" id="ARBA00031542"/>
    </source>
</evidence>
<evidence type="ECO:0000256" key="9">
    <source>
        <dbReference type="ARBA" id="ARBA00022989"/>
    </source>
</evidence>
<gene>
    <name evidence="16" type="primary">lifO</name>
    <name evidence="18" type="ORF">SAMN05421553_4426</name>
</gene>
<reference evidence="19" key="1">
    <citation type="submission" date="2016-10" db="EMBL/GenBank/DDBJ databases">
        <authorList>
            <person name="Varghese N."/>
            <person name="Submissions S."/>
        </authorList>
    </citation>
    <scope>NUCLEOTIDE SEQUENCE [LARGE SCALE GENOMIC DNA]</scope>
    <source>
        <strain evidence="19">DSM 12111</strain>
    </source>
</reference>
<dbReference type="EMBL" id="FNSC01000001">
    <property type="protein sequence ID" value="SEE28209.1"/>
    <property type="molecule type" value="Genomic_DNA"/>
</dbReference>
<dbReference type="AlphaFoldDB" id="A0A1H5HJL6"/>
<dbReference type="GO" id="GO:0005886">
    <property type="term" value="C:plasma membrane"/>
    <property type="evidence" value="ECO:0007669"/>
    <property type="project" value="UniProtKB-SubCell"/>
</dbReference>
<keyword evidence="8 16" id="KW-0442">Lipid degradation</keyword>
<keyword evidence="7 16" id="KW-0812">Transmembrane</keyword>
<dbReference type="SUPFAM" id="SSF158855">
    <property type="entry name" value="Lipase chaperone-like"/>
    <property type="match status" value="1"/>
</dbReference>
<comment type="function">
    <text evidence="1 16">May be involved in the folding of the extracellular lipase during its passage through the periplasm.</text>
</comment>
<organism evidence="18 19">
    <name type="scientific">Pseudomonas anguilliseptica</name>
    <dbReference type="NCBI Taxonomy" id="53406"/>
    <lineage>
        <taxon>Bacteria</taxon>
        <taxon>Pseudomonadati</taxon>
        <taxon>Pseudomonadota</taxon>
        <taxon>Gammaproteobacteria</taxon>
        <taxon>Pseudomonadales</taxon>
        <taxon>Pseudomonadaceae</taxon>
        <taxon>Pseudomonas</taxon>
    </lineage>
</organism>
<keyword evidence="5 16" id="KW-1003">Cell membrane</keyword>
<evidence type="ECO:0000256" key="8">
    <source>
        <dbReference type="ARBA" id="ARBA00022963"/>
    </source>
</evidence>
<evidence type="ECO:0000256" key="5">
    <source>
        <dbReference type="ARBA" id="ARBA00022475"/>
    </source>
</evidence>
<comment type="similarity">
    <text evidence="3 16">Belongs to the lipase chaperone family.</text>
</comment>
<dbReference type="RefSeq" id="WP_090386911.1">
    <property type="nucleotide sequence ID" value="NZ_FNSC01000001.1"/>
</dbReference>
<dbReference type="InterPro" id="IPR004961">
    <property type="entry name" value="Lipase_chaperone"/>
</dbReference>
<dbReference type="OrthoDB" id="7025807at2"/>
<evidence type="ECO:0000256" key="13">
    <source>
        <dbReference type="ARBA" id="ARBA00030948"/>
    </source>
</evidence>
<evidence type="ECO:0000256" key="1">
    <source>
        <dbReference type="ARBA" id="ARBA00003280"/>
    </source>
</evidence>
<evidence type="ECO:0000256" key="16">
    <source>
        <dbReference type="HAMAP-Rule" id="MF_00790"/>
    </source>
</evidence>
<dbReference type="GO" id="GO:0006457">
    <property type="term" value="P:protein folding"/>
    <property type="evidence" value="ECO:0007669"/>
    <property type="project" value="UniProtKB-UniRule"/>
</dbReference>
<feature type="coiled-coil region" evidence="17">
    <location>
        <begin position="291"/>
        <end position="335"/>
    </location>
</feature>
<evidence type="ECO:0000256" key="2">
    <source>
        <dbReference type="ARBA" id="ARBA00004383"/>
    </source>
</evidence>
<proteinExistence type="inferred from homology"/>
<evidence type="ECO:0000256" key="15">
    <source>
        <dbReference type="ARBA" id="ARBA00033028"/>
    </source>
</evidence>
<dbReference type="HAMAP" id="MF_00790">
    <property type="entry name" value="Lipase_chap"/>
    <property type="match status" value="1"/>
</dbReference>
<evidence type="ECO:0000256" key="12">
    <source>
        <dbReference type="ARBA" id="ARBA00023186"/>
    </source>
</evidence>
<evidence type="ECO:0000256" key="11">
    <source>
        <dbReference type="ARBA" id="ARBA00023136"/>
    </source>
</evidence>
<keyword evidence="10 16" id="KW-0443">Lipid metabolism</keyword>
<evidence type="ECO:0000256" key="17">
    <source>
        <dbReference type="SAM" id="Coils"/>
    </source>
</evidence>
<dbReference type="STRING" id="53406.SAMN05421553_4426"/>
<evidence type="ECO:0000313" key="19">
    <source>
        <dbReference type="Proteomes" id="UP000242849"/>
    </source>
</evidence>
<keyword evidence="12 16" id="KW-0143">Chaperone</keyword>
<comment type="subcellular location">
    <subcellularLocation>
        <location evidence="2">Cell inner membrane</location>
        <topology evidence="2">Single-pass membrane protein</topology>
        <orientation evidence="2">Periplasmic side</orientation>
    </subcellularLocation>
</comment>
<dbReference type="Pfam" id="PF03280">
    <property type="entry name" value="Lipase_chap"/>
    <property type="match status" value="1"/>
</dbReference>
<dbReference type="GO" id="GO:0051082">
    <property type="term" value="F:unfolded protein binding"/>
    <property type="evidence" value="ECO:0007669"/>
    <property type="project" value="UniProtKB-UniRule"/>
</dbReference>
<keyword evidence="17" id="KW-0175">Coiled coil</keyword>
<evidence type="ECO:0000256" key="10">
    <source>
        <dbReference type="ARBA" id="ARBA00023098"/>
    </source>
</evidence>
<keyword evidence="9 16" id="KW-1133">Transmembrane helix</keyword>
<keyword evidence="6 16" id="KW-0997">Cell inner membrane</keyword>
<evidence type="ECO:0000256" key="3">
    <source>
        <dbReference type="ARBA" id="ARBA00010358"/>
    </source>
</evidence>
<keyword evidence="19" id="KW-1185">Reference proteome</keyword>
<accession>A0A1H5HJL6</accession>
<dbReference type="GO" id="GO:0016042">
    <property type="term" value="P:lipid catabolic process"/>
    <property type="evidence" value="ECO:0007669"/>
    <property type="project" value="UniProtKB-UniRule"/>
</dbReference>
<dbReference type="Proteomes" id="UP000242849">
    <property type="component" value="Unassembled WGS sequence"/>
</dbReference>